<sequence length="1062" mass="123408">MVEIIGIAIQIENYNRACSLQRQRLFKLELEDSSHDNTKRNSLKEQENLQSTQHHAVRKNFEDALTLPTSDPPNFIESYNMGFVTTPSPDKFSITIPSSFTRPKTSSHEYSLSKFSFEIPKLPTHPHYTFTLTTEEPPTREPTTFWSVFFSAGFQNSKDLQLGDVDVNTTPDYDHPPAILELDDEYKNAEAALQSVFGLNNTDQADTIKLLDKVEKVIGNIKSVFEGKSITRPSNDDEKLEKFTDFIHNLIKRLKTYDDKDVEYFITIFNDEIRKYNYKGCKFHELLENYNLRRFLSNMLSKLQNQSGATIKNSLEVIANKIEDDKFNKNEKNLVDFINSVYRQDSVKKFQNFLTQIDTYKLNSDTKDRNLVKIIKEGVRSIIFDYYSQLNNNARNALKHQVNDFWNNLSQNESFQLENSFKSSRTQNFRYKIKKKNNLNPKEIFDSKPDLKNNIIKSEVKKQSIYLLNSIKAPKSDKRFRNDEHVNINQTTQSDNEFIDIKKQKQNDNSGLQTISPFIFTTRLLKARRQVLTFKTLYPDLVPEWTSVTQFPSRRFMSYGSPVRHHNAEKRKLFRKRSRVKGRRLVQKSGDPSEVSVRNSRIPRMKKKSLTFGHKVPVKKIGLRSRKPVRHLTTYKTKRQKRIRPLRTNMELRTSKRRRLGIRGHSLFTQVENNYRRSNIIDSMVSQEGLSIDLPEVHKDNFRRSETNFTHPDPGLHHQMTQSIPANVNNEIHNTTVTISDINNALSNEKDDDENDVMFNERLNKVQKTFQVNSIVEDKNLTELEIIKAFEVNTQPNNNWDAHKIFNGEKYQTVNNNEQTYQFNVQNKQDESSIFNFRAKHTGNETEIESKRNDQNKNTFISELKYSKAIELERKDDIRQSVFEKKDNYDENQLNKDIKGNNVKTDNDFKSFIEDYGNSLNELTHYKIRNNRVTVNSELANNIEKDVDTRTTPKATLSSTTTTSVTESPTTSAPMVVTTLLPPIGPSTISSVNEKQNLDKTSINSFFDANFIKLLMKTKTQQTTTPNSAAGRYFNHDGVIMDSMEKLKEEVAEATNLNYEEQ</sequence>
<evidence type="ECO:0000256" key="1">
    <source>
        <dbReference type="SAM" id="MobiDB-lite"/>
    </source>
</evidence>
<dbReference type="EMBL" id="CADEBD010000620">
    <property type="protein sequence ID" value="CAB3258047.1"/>
    <property type="molecule type" value="Genomic_DNA"/>
</dbReference>
<organism evidence="2 3">
    <name type="scientific">Arctia plantaginis</name>
    <name type="common">Wood tiger moth</name>
    <name type="synonym">Phalaena plantaginis</name>
    <dbReference type="NCBI Taxonomy" id="874455"/>
    <lineage>
        <taxon>Eukaryota</taxon>
        <taxon>Metazoa</taxon>
        <taxon>Ecdysozoa</taxon>
        <taxon>Arthropoda</taxon>
        <taxon>Hexapoda</taxon>
        <taxon>Insecta</taxon>
        <taxon>Pterygota</taxon>
        <taxon>Neoptera</taxon>
        <taxon>Endopterygota</taxon>
        <taxon>Lepidoptera</taxon>
        <taxon>Glossata</taxon>
        <taxon>Ditrysia</taxon>
        <taxon>Noctuoidea</taxon>
        <taxon>Erebidae</taxon>
        <taxon>Arctiinae</taxon>
        <taxon>Arctia</taxon>
    </lineage>
</organism>
<name>A0A8S1BI52_ARCPL</name>
<gene>
    <name evidence="2" type="ORF">APLA_LOCUS16050</name>
</gene>
<feature type="region of interest" description="Disordered" evidence="1">
    <location>
        <begin position="950"/>
        <end position="971"/>
    </location>
</feature>
<comment type="caution">
    <text evidence="2">The sequence shown here is derived from an EMBL/GenBank/DDBJ whole genome shotgun (WGS) entry which is preliminary data.</text>
</comment>
<proteinExistence type="predicted"/>
<accession>A0A8S1BI52</accession>
<dbReference type="Proteomes" id="UP000494256">
    <property type="component" value="Unassembled WGS sequence"/>
</dbReference>
<feature type="compositionally biased region" description="Basic and acidic residues" evidence="1">
    <location>
        <begin position="32"/>
        <end position="47"/>
    </location>
</feature>
<protein>
    <submittedName>
        <fullName evidence="2">Uncharacterized protein</fullName>
    </submittedName>
</protein>
<evidence type="ECO:0000313" key="2">
    <source>
        <dbReference type="EMBL" id="CAB3258047.1"/>
    </source>
</evidence>
<feature type="region of interest" description="Disordered" evidence="1">
    <location>
        <begin position="32"/>
        <end position="55"/>
    </location>
</feature>
<reference evidence="2 3" key="1">
    <citation type="submission" date="2020-04" db="EMBL/GenBank/DDBJ databases">
        <authorList>
            <person name="Wallbank WR R."/>
            <person name="Pardo Diaz C."/>
            <person name="Kozak K."/>
            <person name="Martin S."/>
            <person name="Jiggins C."/>
            <person name="Moest M."/>
            <person name="Warren A I."/>
            <person name="Byers J.R.P. K."/>
            <person name="Montejo-Kovacevich G."/>
            <person name="Yen C E."/>
        </authorList>
    </citation>
    <scope>NUCLEOTIDE SEQUENCE [LARGE SCALE GENOMIC DNA]</scope>
</reference>
<feature type="compositionally biased region" description="Low complexity" evidence="1">
    <location>
        <begin position="952"/>
        <end position="971"/>
    </location>
</feature>
<evidence type="ECO:0000313" key="3">
    <source>
        <dbReference type="Proteomes" id="UP000494256"/>
    </source>
</evidence>
<dbReference type="AlphaFoldDB" id="A0A8S1BI52"/>